<keyword evidence="2" id="KW-1185">Reference proteome</keyword>
<dbReference type="Proteomes" id="UP000279838">
    <property type="component" value="Genome"/>
</dbReference>
<dbReference type="GeneID" id="65105858"/>
<proteinExistence type="predicted"/>
<name>A0A384T9R4_9CAUD</name>
<evidence type="ECO:0000313" key="1">
    <source>
        <dbReference type="EMBL" id="ANZ51093.1"/>
    </source>
</evidence>
<dbReference type="RefSeq" id="YP_010088403.1">
    <property type="nucleotide sequence ID" value="NC_055708.1"/>
</dbReference>
<dbReference type="EMBL" id="KT184309">
    <property type="protein sequence ID" value="ANZ51093.1"/>
    <property type="molecule type" value="Genomic_DNA"/>
</dbReference>
<reference evidence="1 2" key="1">
    <citation type="submission" date="2015-06" db="EMBL/GenBank/DDBJ databases">
        <title>Identification and characterization of nine bacteriophages able to infect non-O157 STEC.</title>
        <authorList>
            <person name="Farrokhzad K."/>
            <person name="Applegate B.M."/>
            <person name="Zhang J."/>
        </authorList>
    </citation>
    <scope>NUCLEOTIDE SEQUENCE [LARGE SCALE GENOMIC DNA]</scope>
</reference>
<organism evidence="1 2">
    <name type="scientific">Enterobacteria phage ATK47</name>
    <dbReference type="NCBI Taxonomy" id="1651196"/>
    <lineage>
        <taxon>Viruses</taxon>
        <taxon>Duplodnaviria</taxon>
        <taxon>Heunggongvirae</taxon>
        <taxon>Uroviricota</taxon>
        <taxon>Caudoviricetes</taxon>
        <taxon>Pantevenvirales</taxon>
        <taxon>Straboviridae</taxon>
        <taxon>Tevenvirinae</taxon>
        <taxon>Mosigvirus</taxon>
        <taxon>Mosigvirus atk47</taxon>
    </lineage>
</organism>
<sequence length="101" mass="11887">MKLRLLEDIDMNTNHSLVKFIDDSSKIEFVQRDKIHGEEEFVPPAWNEIMKMVERRENAAKSAAKHPCPECGTIQVQLVNWTTDNLKLKCRKCFHNFERTL</sequence>
<evidence type="ECO:0000313" key="2">
    <source>
        <dbReference type="Proteomes" id="UP000279838"/>
    </source>
</evidence>
<accession>A0A384T9R4</accession>
<dbReference type="KEGG" id="vg:65105858"/>
<protein>
    <submittedName>
        <fullName evidence="1">Thioredoxin</fullName>
    </submittedName>
</protein>